<dbReference type="Proteomes" id="UP000094527">
    <property type="component" value="Unassembled WGS sequence"/>
</dbReference>
<feature type="transmembrane region" description="Helical" evidence="1">
    <location>
        <begin position="37"/>
        <end position="55"/>
    </location>
</feature>
<evidence type="ECO:0000313" key="2">
    <source>
        <dbReference type="EMBL" id="ODM88867.1"/>
    </source>
</evidence>
<evidence type="ECO:0000256" key="1">
    <source>
        <dbReference type="SAM" id="Phobius"/>
    </source>
</evidence>
<keyword evidence="1" id="KW-0812">Transmembrane</keyword>
<name>A0A1D2M7A8_ORCCI</name>
<keyword evidence="3" id="KW-1185">Reference proteome</keyword>
<feature type="non-terminal residue" evidence="2">
    <location>
        <position position="65"/>
    </location>
</feature>
<dbReference type="AlphaFoldDB" id="A0A1D2M7A8"/>
<accession>A0A1D2M7A8</accession>
<sequence>MRKIISKIKNSSLSKTNFISVRRRINIFLHNTLTRRLFIKLIAHFLQFLLFPAYLKQKNKRFNQC</sequence>
<reference evidence="2 3" key="1">
    <citation type="journal article" date="2016" name="Genome Biol. Evol.">
        <title>Gene Family Evolution Reflects Adaptation to Soil Environmental Stressors in the Genome of the Collembolan Orchesella cincta.</title>
        <authorList>
            <person name="Faddeeva-Vakhrusheva A."/>
            <person name="Derks M.F."/>
            <person name="Anvar S.Y."/>
            <person name="Agamennone V."/>
            <person name="Suring W."/>
            <person name="Smit S."/>
            <person name="van Straalen N.M."/>
            <person name="Roelofs D."/>
        </authorList>
    </citation>
    <scope>NUCLEOTIDE SEQUENCE [LARGE SCALE GENOMIC DNA]</scope>
    <source>
        <tissue evidence="2">Mixed pool</tissue>
    </source>
</reference>
<gene>
    <name evidence="2" type="ORF">Ocin01_17817</name>
</gene>
<comment type="caution">
    <text evidence="2">The sequence shown here is derived from an EMBL/GenBank/DDBJ whole genome shotgun (WGS) entry which is preliminary data.</text>
</comment>
<evidence type="ECO:0000313" key="3">
    <source>
        <dbReference type="Proteomes" id="UP000094527"/>
    </source>
</evidence>
<protein>
    <submittedName>
        <fullName evidence="2">Uncharacterized protein</fullName>
    </submittedName>
</protein>
<proteinExistence type="predicted"/>
<organism evidence="2 3">
    <name type="scientific">Orchesella cincta</name>
    <name type="common">Springtail</name>
    <name type="synonym">Podura cincta</name>
    <dbReference type="NCBI Taxonomy" id="48709"/>
    <lineage>
        <taxon>Eukaryota</taxon>
        <taxon>Metazoa</taxon>
        <taxon>Ecdysozoa</taxon>
        <taxon>Arthropoda</taxon>
        <taxon>Hexapoda</taxon>
        <taxon>Collembola</taxon>
        <taxon>Entomobryomorpha</taxon>
        <taxon>Entomobryoidea</taxon>
        <taxon>Orchesellidae</taxon>
        <taxon>Orchesellinae</taxon>
        <taxon>Orchesella</taxon>
    </lineage>
</organism>
<keyword evidence="1" id="KW-1133">Transmembrane helix</keyword>
<keyword evidence="1" id="KW-0472">Membrane</keyword>
<dbReference type="EMBL" id="LJIJ01003106">
    <property type="protein sequence ID" value="ODM88867.1"/>
    <property type="molecule type" value="Genomic_DNA"/>
</dbReference>